<organism evidence="1 2">
    <name type="scientific">Methanobrevibacter thaueri</name>
    <dbReference type="NCBI Taxonomy" id="190975"/>
    <lineage>
        <taxon>Archaea</taxon>
        <taxon>Methanobacteriati</taxon>
        <taxon>Methanobacteriota</taxon>
        <taxon>Methanomada group</taxon>
        <taxon>Methanobacteria</taxon>
        <taxon>Methanobacteriales</taxon>
        <taxon>Methanobacteriaceae</taxon>
        <taxon>Methanobrevibacter</taxon>
    </lineage>
</organism>
<accession>A0A8T3V853</accession>
<comment type="caution">
    <text evidence="1">The sequence shown here is derived from an EMBL/GenBank/DDBJ whole genome shotgun (WGS) entry which is preliminary data.</text>
</comment>
<gene>
    <name evidence="1" type="ORF">E7Z79_01310</name>
</gene>
<dbReference type="RefSeq" id="WP_303738179.1">
    <property type="nucleotide sequence ID" value="NZ_SUTK01000003.1"/>
</dbReference>
<reference evidence="1" key="1">
    <citation type="submission" date="2019-04" db="EMBL/GenBank/DDBJ databases">
        <title>Evolution of Biomass-Degrading Anaerobic Consortia Revealed by Metagenomics.</title>
        <authorList>
            <person name="Peng X."/>
        </authorList>
    </citation>
    <scope>NUCLEOTIDE SEQUENCE</scope>
    <source>
        <strain evidence="1">SIG18</strain>
    </source>
</reference>
<dbReference type="AlphaFoldDB" id="A0A8T3V853"/>
<dbReference type="Proteomes" id="UP000783037">
    <property type="component" value="Unassembled WGS sequence"/>
</dbReference>
<evidence type="ECO:0000313" key="2">
    <source>
        <dbReference type="Proteomes" id="UP000783037"/>
    </source>
</evidence>
<dbReference type="EMBL" id="SUTK01000003">
    <property type="protein sequence ID" value="MBE6501060.1"/>
    <property type="molecule type" value="Genomic_DNA"/>
</dbReference>
<protein>
    <submittedName>
        <fullName evidence="1">Uncharacterized protein</fullName>
    </submittedName>
</protein>
<evidence type="ECO:0000313" key="1">
    <source>
        <dbReference type="EMBL" id="MBE6501060.1"/>
    </source>
</evidence>
<proteinExistence type="predicted"/>
<name>A0A8T3V853_9EURY</name>
<sequence>MEYDFKTIYKTFDISYFTKDKNLISDNFVDSQKLKDYESIEKSTDKLIVILIKKFKLRLSFRKNGNFSKQIIISDDYRFEPDVLPHEDTIKIAIVKDDFDKWGNLANYDYIFTFKDHVKELKEYEWVFPIEDNSVFGQIKFILNDLYKRKLNKFYYFLSEVSFQEVFPKTNNYFKVFNSNYFDDQWYRDNYDIADNTDSVIHYLLIGCRKGYDPGPNFSSEEYYECNKDVKLKDVNPLVHYEVYGRKQNRLISIKDKNVHDYDLILNSPYFDRDWYVSTYDIGEDVDPVEHYLKIGFIKRYNPGPDFNTREYFDCNRDVKNVLENPLVHYETFGRAEKRTIKFSDEQHQEDHDIILNSQYFDGDWYKSNYDLDGLDDPVNHYLNIGYTKGNDPGPDFSTDEYFECNQDVKRHGMNPLVHYERYGRNENRKISFRENS</sequence>